<name>A0AA88XKP2_PINIB</name>
<evidence type="ECO:0000256" key="1">
    <source>
        <dbReference type="ARBA" id="ARBA00012513"/>
    </source>
</evidence>
<dbReference type="Proteomes" id="UP001186944">
    <property type="component" value="Unassembled WGS sequence"/>
</dbReference>
<reference evidence="21" key="1">
    <citation type="submission" date="2019-08" db="EMBL/GenBank/DDBJ databases">
        <title>The improved chromosome-level genome for the pearl oyster Pinctada fucata martensii using PacBio sequencing and Hi-C.</title>
        <authorList>
            <person name="Zheng Z."/>
        </authorList>
    </citation>
    <scope>NUCLEOTIDE SEQUENCE</scope>
    <source>
        <strain evidence="21">ZZ-2019</strain>
        <tissue evidence="21">Adductor muscle</tissue>
    </source>
</reference>
<evidence type="ECO:0000259" key="20">
    <source>
        <dbReference type="PROSITE" id="PS50011"/>
    </source>
</evidence>
<feature type="binding site" evidence="19">
    <location>
        <position position="155"/>
    </location>
    <ligand>
        <name>ATP</name>
        <dbReference type="ChEBI" id="CHEBI:30616"/>
    </ligand>
</feature>
<evidence type="ECO:0000256" key="7">
    <source>
        <dbReference type="ARBA" id="ARBA00022777"/>
    </source>
</evidence>
<keyword evidence="10" id="KW-1015">Disulfide bond</keyword>
<evidence type="ECO:0000256" key="11">
    <source>
        <dbReference type="ARBA" id="ARBA00023193"/>
    </source>
</evidence>
<evidence type="ECO:0000256" key="16">
    <source>
        <dbReference type="ARBA" id="ARBA00046654"/>
    </source>
</evidence>
<dbReference type="EMBL" id="VSWD01000012">
    <property type="protein sequence ID" value="KAK3086095.1"/>
    <property type="molecule type" value="Genomic_DNA"/>
</dbReference>
<keyword evidence="8 19" id="KW-0067">ATP-binding</keyword>
<evidence type="ECO:0000256" key="12">
    <source>
        <dbReference type="ARBA" id="ARBA00037982"/>
    </source>
</evidence>
<evidence type="ECO:0000256" key="8">
    <source>
        <dbReference type="ARBA" id="ARBA00022840"/>
    </source>
</evidence>
<keyword evidence="22" id="KW-1185">Reference proteome</keyword>
<dbReference type="GO" id="GO:0005524">
    <property type="term" value="F:ATP binding"/>
    <property type="evidence" value="ECO:0007669"/>
    <property type="project" value="UniProtKB-UniRule"/>
</dbReference>
<evidence type="ECO:0000256" key="13">
    <source>
        <dbReference type="ARBA" id="ARBA00040433"/>
    </source>
</evidence>
<dbReference type="InterPro" id="IPR054521">
    <property type="entry name" value="HRI2_3H"/>
</dbReference>
<dbReference type="GO" id="GO:0005634">
    <property type="term" value="C:nucleus"/>
    <property type="evidence" value="ECO:0007669"/>
    <property type="project" value="TreeGrafter"/>
</dbReference>
<evidence type="ECO:0000256" key="15">
    <source>
        <dbReference type="ARBA" id="ARBA00042914"/>
    </source>
</evidence>
<evidence type="ECO:0000256" key="6">
    <source>
        <dbReference type="ARBA" id="ARBA00022741"/>
    </source>
</evidence>
<dbReference type="PANTHER" id="PTHR11042">
    <property type="entry name" value="EUKARYOTIC TRANSLATION INITIATION FACTOR 2-ALPHA KINASE EIF2-ALPHA KINASE -RELATED"/>
    <property type="match status" value="1"/>
</dbReference>
<dbReference type="Gene3D" id="1.10.510.10">
    <property type="entry name" value="Transferase(Phosphotransferase) domain 1"/>
    <property type="match status" value="1"/>
</dbReference>
<dbReference type="Pfam" id="PF22949">
    <property type="entry name" value="HRI2_3H"/>
    <property type="match status" value="1"/>
</dbReference>
<organism evidence="21 22">
    <name type="scientific">Pinctada imbricata</name>
    <name type="common">Atlantic pearl-oyster</name>
    <name type="synonym">Pinctada martensii</name>
    <dbReference type="NCBI Taxonomy" id="66713"/>
    <lineage>
        <taxon>Eukaryota</taxon>
        <taxon>Metazoa</taxon>
        <taxon>Spiralia</taxon>
        <taxon>Lophotrochozoa</taxon>
        <taxon>Mollusca</taxon>
        <taxon>Bivalvia</taxon>
        <taxon>Autobranchia</taxon>
        <taxon>Pteriomorphia</taxon>
        <taxon>Pterioida</taxon>
        <taxon>Pterioidea</taxon>
        <taxon>Pteriidae</taxon>
        <taxon>Pinctada</taxon>
    </lineage>
</organism>
<evidence type="ECO:0000256" key="18">
    <source>
        <dbReference type="ARBA" id="ARBA00048977"/>
    </source>
</evidence>
<keyword evidence="3" id="KW-0597">Phosphoprotein</keyword>
<comment type="caution">
    <text evidence="21">The sequence shown here is derived from an EMBL/GenBank/DDBJ whole genome shotgun (WGS) entry which is preliminary data.</text>
</comment>
<evidence type="ECO:0000256" key="2">
    <source>
        <dbReference type="ARBA" id="ARBA00022527"/>
    </source>
</evidence>
<protein>
    <recommendedName>
        <fullName evidence="13">Eukaryotic translation initiation factor 2-alpha kinase 1</fullName>
        <ecNumber evidence="1">2.7.11.1</ecNumber>
    </recommendedName>
    <alternativeName>
        <fullName evidence="15">Heme-regulated eukaryotic initiation factor eIF-2-alpha kinase</fullName>
    </alternativeName>
    <alternativeName>
        <fullName evidence="14">Hemin-sensitive initiation factor 2-alpha kinase</fullName>
    </alternativeName>
</protein>
<evidence type="ECO:0000256" key="3">
    <source>
        <dbReference type="ARBA" id="ARBA00022553"/>
    </source>
</evidence>
<dbReference type="AlphaFoldDB" id="A0AA88XKP2"/>
<keyword evidence="9" id="KW-0832">Ubl conjugation</keyword>
<keyword evidence="5" id="KW-0677">Repeat</keyword>
<accession>A0AA88XKP2</accession>
<comment type="similarity">
    <text evidence="12">Belongs to the protein kinase superfamily. Ser/Thr protein kinase family. GCN2 subfamily.</text>
</comment>
<dbReference type="GO" id="GO:0005737">
    <property type="term" value="C:cytoplasm"/>
    <property type="evidence" value="ECO:0007669"/>
    <property type="project" value="TreeGrafter"/>
</dbReference>
<dbReference type="SUPFAM" id="SSF56112">
    <property type="entry name" value="Protein kinase-like (PK-like)"/>
    <property type="match status" value="1"/>
</dbReference>
<evidence type="ECO:0000313" key="21">
    <source>
        <dbReference type="EMBL" id="KAK3086095.1"/>
    </source>
</evidence>
<evidence type="ECO:0000256" key="17">
    <source>
        <dbReference type="ARBA" id="ARBA00048659"/>
    </source>
</evidence>
<dbReference type="InterPro" id="IPR008271">
    <property type="entry name" value="Ser/Thr_kinase_AS"/>
</dbReference>
<comment type="catalytic activity">
    <reaction evidence="18">
        <text>L-seryl-[protein] + ATP = O-phospho-L-seryl-[protein] + ADP + H(+)</text>
        <dbReference type="Rhea" id="RHEA:17989"/>
        <dbReference type="Rhea" id="RHEA-COMP:9863"/>
        <dbReference type="Rhea" id="RHEA-COMP:11604"/>
        <dbReference type="ChEBI" id="CHEBI:15378"/>
        <dbReference type="ChEBI" id="CHEBI:29999"/>
        <dbReference type="ChEBI" id="CHEBI:30616"/>
        <dbReference type="ChEBI" id="CHEBI:83421"/>
        <dbReference type="ChEBI" id="CHEBI:456216"/>
        <dbReference type="EC" id="2.7.11.1"/>
    </reaction>
    <physiologicalReaction direction="left-to-right" evidence="18">
        <dbReference type="Rhea" id="RHEA:17990"/>
    </physiologicalReaction>
</comment>
<comment type="subunit">
    <text evidence="16">Synthesized in an inactive form that binds to the N-terminal domain of CDC37. Has to be associated with a multiprotein complex containing Hsp90, CDC37 and PPP5C for maturation and activation by autophosphorylation. The phosphatase PPP5C modulates this activation. Homodimer; homodimerizes in presence of heme, forming a disulfide-linked inactive homodimer. Interacts with DELE1; binds both to full-length DELE1 and processed form of DELE1 (S-DELE1) in response to stress, leading to activate its protein kinase activity and trigger the integrated stress response (ISR).</text>
</comment>
<keyword evidence="11" id="KW-0652">Protein synthesis inhibitor</keyword>
<keyword evidence="6 19" id="KW-0547">Nucleotide-binding</keyword>
<dbReference type="InterPro" id="IPR017441">
    <property type="entry name" value="Protein_kinase_ATP_BS"/>
</dbReference>
<dbReference type="FunFam" id="1.10.510.10:FF:001167">
    <property type="entry name" value="Uncharacterized protein"/>
    <property type="match status" value="1"/>
</dbReference>
<evidence type="ECO:0000256" key="14">
    <source>
        <dbReference type="ARBA" id="ARBA00042456"/>
    </source>
</evidence>
<dbReference type="PANTHER" id="PTHR11042:SF160">
    <property type="entry name" value="EUKARYOTIC TRANSLATION INITIATION FACTOR 2-ALPHA KINASE 1"/>
    <property type="match status" value="1"/>
</dbReference>
<evidence type="ECO:0000313" key="22">
    <source>
        <dbReference type="Proteomes" id="UP001186944"/>
    </source>
</evidence>
<dbReference type="EC" id="2.7.11.1" evidence="1"/>
<evidence type="ECO:0000256" key="19">
    <source>
        <dbReference type="PROSITE-ProRule" id="PRU10141"/>
    </source>
</evidence>
<evidence type="ECO:0000256" key="5">
    <source>
        <dbReference type="ARBA" id="ARBA00022737"/>
    </source>
</evidence>
<keyword evidence="4" id="KW-0808">Transferase</keyword>
<dbReference type="PROSITE" id="PS00108">
    <property type="entry name" value="PROTEIN_KINASE_ST"/>
    <property type="match status" value="1"/>
</dbReference>
<dbReference type="Pfam" id="PF00069">
    <property type="entry name" value="Pkinase"/>
    <property type="match status" value="2"/>
</dbReference>
<dbReference type="GO" id="GO:0017148">
    <property type="term" value="P:negative regulation of translation"/>
    <property type="evidence" value="ECO:0007669"/>
    <property type="project" value="UniProtKB-KW"/>
</dbReference>
<comment type="catalytic activity">
    <reaction evidence="17">
        <text>L-threonyl-[protein] + ATP = O-phospho-L-threonyl-[protein] + ADP + H(+)</text>
        <dbReference type="Rhea" id="RHEA:46608"/>
        <dbReference type="Rhea" id="RHEA-COMP:11060"/>
        <dbReference type="Rhea" id="RHEA-COMP:11605"/>
        <dbReference type="ChEBI" id="CHEBI:15378"/>
        <dbReference type="ChEBI" id="CHEBI:30013"/>
        <dbReference type="ChEBI" id="CHEBI:30616"/>
        <dbReference type="ChEBI" id="CHEBI:61977"/>
        <dbReference type="ChEBI" id="CHEBI:456216"/>
        <dbReference type="EC" id="2.7.11.1"/>
    </reaction>
    <physiologicalReaction direction="left-to-right" evidence="17">
        <dbReference type="Rhea" id="RHEA:46609"/>
    </physiologicalReaction>
</comment>
<dbReference type="Gene3D" id="3.30.200.20">
    <property type="entry name" value="Phosphorylase Kinase, domain 1"/>
    <property type="match status" value="1"/>
</dbReference>
<dbReference type="PROSITE" id="PS50011">
    <property type="entry name" value="PROTEIN_KINASE_DOM"/>
    <property type="match status" value="1"/>
</dbReference>
<dbReference type="InterPro" id="IPR000719">
    <property type="entry name" value="Prot_kinase_dom"/>
</dbReference>
<gene>
    <name evidence="21" type="ORF">FSP39_013479</name>
</gene>
<dbReference type="InterPro" id="IPR011009">
    <property type="entry name" value="Kinase-like_dom_sf"/>
</dbReference>
<dbReference type="InterPro" id="IPR050339">
    <property type="entry name" value="CC_SR_Kinase"/>
</dbReference>
<dbReference type="GO" id="GO:0004694">
    <property type="term" value="F:eukaryotic translation initiation factor 2alpha kinase activity"/>
    <property type="evidence" value="ECO:0007669"/>
    <property type="project" value="TreeGrafter"/>
</dbReference>
<proteinExistence type="inferred from homology"/>
<feature type="domain" description="Protein kinase" evidence="20">
    <location>
        <begin position="125"/>
        <end position="592"/>
    </location>
</feature>
<evidence type="ECO:0000256" key="10">
    <source>
        <dbReference type="ARBA" id="ARBA00023157"/>
    </source>
</evidence>
<evidence type="ECO:0000256" key="9">
    <source>
        <dbReference type="ARBA" id="ARBA00022843"/>
    </source>
</evidence>
<keyword evidence="7" id="KW-0418">Kinase</keyword>
<sequence length="641" mass="73923">MVQDDQPRSLVPRSVPSHLLMVSILEQLCIMYGNSSEQGKQLFKVICDHLVQQKVISPLTILDEMNSIRAQYRVFIHSVLRSALVKVNQVSYLFREFSCFLGKNISSSSFEEALHSQTSRYRQEFTEEGRIGRGGFGAVYKARNNLDGRKYAIKKIKFKHSMPEIWIKVLREVKALASLQHPNIIGYNAAWVEYNMQTQGEHVKRKIKNFCFLKIIKQTMSVDDSILFAESSKDLPPPVMNIERVRVTEIDSSSSSGCRACEILQNEEIAGKDKQKIGLVKRIPKHSCFKQFMMEEFSQSYSHVTSESIRTDSSNVSAFTIDKGKAWDNLDMSTFWDRRLTMKRSISCDPIMSGGKSFKESESQEGHLYSEDNMHAKFFASLFIQMELCSLTLKDWIQQRNQTCSCHKDFQEYAVSNMRIFKQILKGVEFIHSNGLIHRDLKPKNIFLHMPELHVKIGDFGLAKDDLSGYRDSDELILSPSPIDVYDEFTWDNHTSGVGTSTYASPEQLKGSVYSNKSDIYSLGIILFEEFSMFKTEMEKYHTLEELRKDGTIALELCQCWPVHASYIRKMTSIYPHERPTAKSMLKSELFLTKDQIILNLKKEVSEKDAEILRLKELLKEKDATICRIQREVHKVQNVDW</sequence>
<keyword evidence="2" id="KW-0723">Serine/threonine-protein kinase</keyword>
<evidence type="ECO:0000256" key="4">
    <source>
        <dbReference type="ARBA" id="ARBA00022679"/>
    </source>
</evidence>
<dbReference type="PROSITE" id="PS00107">
    <property type="entry name" value="PROTEIN_KINASE_ATP"/>
    <property type="match status" value="1"/>
</dbReference>
<dbReference type="SMART" id="SM00220">
    <property type="entry name" value="S_TKc"/>
    <property type="match status" value="1"/>
</dbReference>